<gene>
    <name evidence="1" type="ORF">G1V45_09430</name>
</gene>
<comment type="caution">
    <text evidence="1">The sequence shown here is derived from an EMBL/GenBank/DDBJ whole genome shotgun (WGS) entry which is preliminary data.</text>
</comment>
<dbReference type="EMBL" id="DAAPFC010000008">
    <property type="protein sequence ID" value="HAD5649979.1"/>
    <property type="molecule type" value="Genomic_DNA"/>
</dbReference>
<dbReference type="AlphaFoldDB" id="A0A716VFX8"/>
<accession>A0A716VFX8</accession>
<name>A0A716VFX8_SALTI</name>
<evidence type="ECO:0000313" key="1">
    <source>
        <dbReference type="EMBL" id="HAD5649979.1"/>
    </source>
</evidence>
<protein>
    <submittedName>
        <fullName evidence="1">Uncharacterized protein</fullName>
    </submittedName>
</protein>
<organism evidence="1">
    <name type="scientific">Salmonella enterica subsp. enterica serovar Typhi str. CT18</name>
    <dbReference type="NCBI Taxonomy" id="220341"/>
    <lineage>
        <taxon>Bacteria</taxon>
        <taxon>Pseudomonadati</taxon>
        <taxon>Pseudomonadota</taxon>
        <taxon>Gammaproteobacteria</taxon>
        <taxon>Enterobacterales</taxon>
        <taxon>Enterobacteriaceae</taxon>
        <taxon>Salmonella</taxon>
    </lineage>
</organism>
<reference evidence="1" key="2">
    <citation type="submission" date="2019-01" db="EMBL/GenBank/DDBJ databases">
        <authorList>
            <consortium name="NCBI Pathogen Detection Project"/>
        </authorList>
    </citation>
    <scope>NUCLEOTIDE SEQUENCE</scope>
    <source>
        <strain evidence="1">CT18</strain>
    </source>
</reference>
<reference evidence="1" key="1">
    <citation type="journal article" date="2018" name="Genome Biol.">
        <title>SKESA: strategic k-mer extension for scrupulous assemblies.</title>
        <authorList>
            <person name="Souvorov A."/>
            <person name="Agarwala R."/>
            <person name="Lipman D.J."/>
        </authorList>
    </citation>
    <scope>NUCLEOTIDE SEQUENCE</scope>
    <source>
        <strain evidence="1">CT18</strain>
    </source>
</reference>
<proteinExistence type="predicted"/>
<sequence>MICIHLFSFLSQFVMNIKMLSVPSDRGRQTYRSENVQTVTGVLFPTAVRPAPFFFFLYSQVSGYLRGSDAPGGLRDMEVKVCLPQ</sequence>